<reference evidence="2" key="1">
    <citation type="journal article" date="2022" name="Int. J. Mol. Sci.">
        <title>Draft Genome of Tanacetum Coccineum: Genomic Comparison of Closely Related Tanacetum-Family Plants.</title>
        <authorList>
            <person name="Yamashiro T."/>
            <person name="Shiraishi A."/>
            <person name="Nakayama K."/>
            <person name="Satake H."/>
        </authorList>
    </citation>
    <scope>NUCLEOTIDE SEQUENCE</scope>
</reference>
<feature type="compositionally biased region" description="Basic residues" evidence="1">
    <location>
        <begin position="121"/>
        <end position="131"/>
    </location>
</feature>
<sequence length="259" mass="29134">MDGNQVRNRNRQMSRVRLVISKLSLSSYKQRATLDKVKHKDKRFYTRPSHRTNTNVSITDCHAGNPCKMEMIKRLSHLTLQMIEDLNGMKLDGRARERSSQSNVLVIPSTRVSSSTDASRSKPKSNTKKNRILPAKIPTVKNSLNKVKQVWKVKGKLSANGLNKAKQVYDRPLVSWNSGCSKHMMGNRSKLKSIGKVPLGKPRSSSQVASVVDSIKPCSSAQRKVMLQCALSLKEEKSSCFRPFSSTSFIFFHARSDVE</sequence>
<organism evidence="2 3">
    <name type="scientific">Tanacetum coccineum</name>
    <dbReference type="NCBI Taxonomy" id="301880"/>
    <lineage>
        <taxon>Eukaryota</taxon>
        <taxon>Viridiplantae</taxon>
        <taxon>Streptophyta</taxon>
        <taxon>Embryophyta</taxon>
        <taxon>Tracheophyta</taxon>
        <taxon>Spermatophyta</taxon>
        <taxon>Magnoliopsida</taxon>
        <taxon>eudicotyledons</taxon>
        <taxon>Gunneridae</taxon>
        <taxon>Pentapetalae</taxon>
        <taxon>asterids</taxon>
        <taxon>campanulids</taxon>
        <taxon>Asterales</taxon>
        <taxon>Asteraceae</taxon>
        <taxon>Asteroideae</taxon>
        <taxon>Anthemideae</taxon>
        <taxon>Anthemidinae</taxon>
        <taxon>Tanacetum</taxon>
    </lineage>
</organism>
<keyword evidence="3" id="KW-1185">Reference proteome</keyword>
<reference evidence="2" key="2">
    <citation type="submission" date="2022-01" db="EMBL/GenBank/DDBJ databases">
        <authorList>
            <person name="Yamashiro T."/>
            <person name="Shiraishi A."/>
            <person name="Satake H."/>
            <person name="Nakayama K."/>
        </authorList>
    </citation>
    <scope>NUCLEOTIDE SEQUENCE</scope>
</reference>
<feature type="region of interest" description="Disordered" evidence="1">
    <location>
        <begin position="93"/>
        <end position="131"/>
    </location>
</feature>
<feature type="compositionally biased region" description="Polar residues" evidence="1">
    <location>
        <begin position="100"/>
        <end position="118"/>
    </location>
</feature>
<comment type="caution">
    <text evidence="2">The sequence shown here is derived from an EMBL/GenBank/DDBJ whole genome shotgun (WGS) entry which is preliminary data.</text>
</comment>
<proteinExistence type="predicted"/>
<name>A0ABQ5B4Z6_9ASTR</name>
<dbReference type="Proteomes" id="UP001151760">
    <property type="component" value="Unassembled WGS sequence"/>
</dbReference>
<dbReference type="EMBL" id="BQNB010012796">
    <property type="protein sequence ID" value="GJT08004.1"/>
    <property type="molecule type" value="Genomic_DNA"/>
</dbReference>
<evidence type="ECO:0000313" key="3">
    <source>
        <dbReference type="Proteomes" id="UP001151760"/>
    </source>
</evidence>
<protein>
    <submittedName>
        <fullName evidence="2">Uncharacterized protein</fullName>
    </submittedName>
</protein>
<gene>
    <name evidence="2" type="ORF">Tco_0842466</name>
</gene>
<accession>A0ABQ5B4Z6</accession>
<evidence type="ECO:0000256" key="1">
    <source>
        <dbReference type="SAM" id="MobiDB-lite"/>
    </source>
</evidence>
<evidence type="ECO:0000313" key="2">
    <source>
        <dbReference type="EMBL" id="GJT08004.1"/>
    </source>
</evidence>